<dbReference type="GO" id="GO:1990229">
    <property type="term" value="C:iron-sulfur cluster assembly complex"/>
    <property type="evidence" value="ECO:0007669"/>
    <property type="project" value="UniProtKB-ARBA"/>
</dbReference>
<proteinExistence type="inferred from homology"/>
<organism evidence="4 5">
    <name type="scientific">Wallemia hederae</name>
    <dbReference type="NCBI Taxonomy" id="1540922"/>
    <lineage>
        <taxon>Eukaryota</taxon>
        <taxon>Fungi</taxon>
        <taxon>Dikarya</taxon>
        <taxon>Basidiomycota</taxon>
        <taxon>Wallemiomycotina</taxon>
        <taxon>Wallemiomycetes</taxon>
        <taxon>Wallemiales</taxon>
        <taxon>Wallemiaceae</taxon>
        <taxon>Wallemia</taxon>
    </lineage>
</organism>
<name>A0A4V4LSF9_9BASI</name>
<comment type="similarity">
    <text evidence="1">Belongs to the MIP18 family.</text>
</comment>
<dbReference type="Pfam" id="PF01883">
    <property type="entry name" value="FeS_assembly_P"/>
    <property type="match status" value="1"/>
</dbReference>
<accession>A0A4V4LSF9</accession>
<comment type="caution">
    <text evidence="4">The sequence shown here is derived from an EMBL/GenBank/DDBJ whole genome shotgun (WGS) entry which is preliminary data.</text>
</comment>
<dbReference type="InterPro" id="IPR034904">
    <property type="entry name" value="FSCA_dom_sf"/>
</dbReference>
<keyword evidence="2" id="KW-0159">Chromosome partition</keyword>
<dbReference type="PANTHER" id="PTHR12377:SF0">
    <property type="entry name" value="CYTOSOLIC IRON-SULFUR ASSEMBLY COMPONENT 2B"/>
    <property type="match status" value="1"/>
</dbReference>
<dbReference type="EMBL" id="SPNW01000088">
    <property type="protein sequence ID" value="TIA86123.1"/>
    <property type="molecule type" value="Genomic_DNA"/>
</dbReference>
<feature type="domain" description="MIP18 family-like" evidence="3">
    <location>
        <begin position="58"/>
        <end position="134"/>
    </location>
</feature>
<evidence type="ECO:0000256" key="2">
    <source>
        <dbReference type="ARBA" id="ARBA00022829"/>
    </source>
</evidence>
<dbReference type="Proteomes" id="UP000310189">
    <property type="component" value="Unassembled WGS sequence"/>
</dbReference>
<evidence type="ECO:0000259" key="3">
    <source>
        <dbReference type="Pfam" id="PF01883"/>
    </source>
</evidence>
<sequence>MEADKINANPIIHDTAQTSSNVYHSSDPWDVDFLGVSPSPLSKESEIDDAHAEEIDGDEVFHLLKDINDPEHPLTLEQLAVVSKAQISIDDSASEATILFTPTIPHCSMSTLIGLCLRVRLIRSLPPRFKVDVRVREGTHQQEAAINKQLNDKERVAAALENSHLIDVVQQCLSTATAR</sequence>
<dbReference type="InterPro" id="IPR039796">
    <property type="entry name" value="MIP18"/>
</dbReference>
<protein>
    <recommendedName>
        <fullName evidence="3">MIP18 family-like domain-containing protein</fullName>
    </recommendedName>
</protein>
<evidence type="ECO:0000256" key="1">
    <source>
        <dbReference type="ARBA" id="ARBA00010381"/>
    </source>
</evidence>
<dbReference type="SUPFAM" id="SSF117916">
    <property type="entry name" value="Fe-S cluster assembly (FSCA) domain-like"/>
    <property type="match status" value="1"/>
</dbReference>
<dbReference type="PANTHER" id="PTHR12377">
    <property type="entry name" value="CYTOSOLIC IRON-SULFUR ASSEMBLY COMPONENT 2B-RELATED"/>
    <property type="match status" value="1"/>
</dbReference>
<dbReference type="OrthoDB" id="2746at2759"/>
<dbReference type="InterPro" id="IPR002744">
    <property type="entry name" value="MIP18-like"/>
</dbReference>
<dbReference type="AlphaFoldDB" id="A0A4V4LSF9"/>
<dbReference type="Gene3D" id="6.10.250.1280">
    <property type="match status" value="1"/>
</dbReference>
<dbReference type="GO" id="GO:0051604">
    <property type="term" value="P:protein maturation"/>
    <property type="evidence" value="ECO:0007669"/>
    <property type="project" value="InterPro"/>
</dbReference>
<evidence type="ECO:0000313" key="4">
    <source>
        <dbReference type="EMBL" id="TIA86123.1"/>
    </source>
</evidence>
<reference evidence="4 5" key="1">
    <citation type="submission" date="2019-03" db="EMBL/GenBank/DDBJ databases">
        <title>Sequencing 23 genomes of Wallemia ichthyophaga.</title>
        <authorList>
            <person name="Gostincar C."/>
        </authorList>
    </citation>
    <scope>NUCLEOTIDE SEQUENCE [LARGE SCALE GENOMIC DNA]</scope>
    <source>
        <strain evidence="4 5">EXF-5753</strain>
    </source>
</reference>
<evidence type="ECO:0000313" key="5">
    <source>
        <dbReference type="Proteomes" id="UP000310189"/>
    </source>
</evidence>
<keyword evidence="5" id="KW-1185">Reference proteome</keyword>
<dbReference type="GO" id="GO:0140535">
    <property type="term" value="C:intracellular protein-containing complex"/>
    <property type="evidence" value="ECO:0007669"/>
    <property type="project" value="UniProtKB-ARBA"/>
</dbReference>
<dbReference type="FunFam" id="3.30.300.130:FF:000005">
    <property type="entry name" value="Mitotic spindle-associated mmxd complex subunit"/>
    <property type="match status" value="1"/>
</dbReference>
<dbReference type="GO" id="GO:0007059">
    <property type="term" value="P:chromosome segregation"/>
    <property type="evidence" value="ECO:0007669"/>
    <property type="project" value="UniProtKB-KW"/>
</dbReference>
<gene>
    <name evidence="4" type="ORF">E3P99_03777</name>
</gene>
<dbReference type="Gene3D" id="3.30.300.130">
    <property type="entry name" value="Fe-S cluster assembly (FSCA)"/>
    <property type="match status" value="1"/>
</dbReference>